<comment type="caution">
    <text evidence="5">Lacks conserved residue(s) required for the propagation of feature annotation.</text>
</comment>
<feature type="binding site" evidence="5">
    <location>
        <position position="212"/>
    </location>
    <ligand>
        <name>shikimate</name>
        <dbReference type="ChEBI" id="CHEBI:36208"/>
    </ligand>
</feature>
<dbReference type="Gene3D" id="3.40.50.10860">
    <property type="entry name" value="Leucine Dehydrogenase, chain A, domain 1"/>
    <property type="match status" value="1"/>
</dbReference>
<keyword evidence="5" id="KW-0560">Oxidoreductase</keyword>
<evidence type="ECO:0000313" key="8">
    <source>
        <dbReference type="EMBL" id="MCU6748534.1"/>
    </source>
</evidence>
<keyword evidence="9" id="KW-1185">Reference proteome</keyword>
<dbReference type="EC" id="1.1.1.25" evidence="2 5"/>
<feature type="domain" description="Shikimate dehydrogenase substrate binding N-terminal" evidence="7">
    <location>
        <begin position="6"/>
        <end position="88"/>
    </location>
</feature>
<dbReference type="EMBL" id="JAOQJX010000025">
    <property type="protein sequence ID" value="MCU6748534.1"/>
    <property type="molecule type" value="Genomic_DNA"/>
</dbReference>
<feature type="active site" description="Proton acceptor" evidence="5">
    <location>
        <position position="65"/>
    </location>
</feature>
<evidence type="ECO:0000256" key="1">
    <source>
        <dbReference type="ARBA" id="ARBA00004871"/>
    </source>
</evidence>
<dbReference type="InterPro" id="IPR013708">
    <property type="entry name" value="Shikimate_DH-bd_N"/>
</dbReference>
<feature type="binding site" evidence="5">
    <location>
        <begin position="14"/>
        <end position="16"/>
    </location>
    <ligand>
        <name>shikimate</name>
        <dbReference type="ChEBI" id="CHEBI:36208"/>
    </ligand>
</feature>
<proteinExistence type="inferred from homology"/>
<keyword evidence="3 5" id="KW-0057">Aromatic amino acid biosynthesis</keyword>
<feature type="binding site" evidence="5">
    <location>
        <position position="101"/>
    </location>
    <ligand>
        <name>shikimate</name>
        <dbReference type="ChEBI" id="CHEBI:36208"/>
    </ligand>
</feature>
<dbReference type="PANTHER" id="PTHR21089:SF1">
    <property type="entry name" value="BIFUNCTIONAL 3-DEHYDROQUINATE DEHYDRATASE_SHIKIMATE DEHYDROGENASE, CHLOROPLASTIC"/>
    <property type="match status" value="1"/>
</dbReference>
<dbReference type="CDD" id="cd01065">
    <property type="entry name" value="NAD_bind_Shikimate_DH"/>
    <property type="match status" value="1"/>
</dbReference>
<keyword evidence="5" id="KW-0028">Amino-acid biosynthesis</keyword>
<comment type="caution">
    <text evidence="8">The sequence shown here is derived from an EMBL/GenBank/DDBJ whole genome shotgun (WGS) entry which is preliminary data.</text>
</comment>
<feature type="binding site" evidence="5">
    <location>
        <position position="61"/>
    </location>
    <ligand>
        <name>shikimate</name>
        <dbReference type="ChEBI" id="CHEBI:36208"/>
    </ligand>
</feature>
<evidence type="ECO:0000256" key="4">
    <source>
        <dbReference type="ARBA" id="ARBA00049442"/>
    </source>
</evidence>
<feature type="domain" description="Quinate/shikimate 5-dehydrogenase/glutamyl-tRNA reductase" evidence="6">
    <location>
        <begin position="115"/>
        <end position="179"/>
    </location>
</feature>
<dbReference type="SUPFAM" id="SSF51735">
    <property type="entry name" value="NAD(P)-binding Rossmann-fold domains"/>
    <property type="match status" value="1"/>
</dbReference>
<dbReference type="Gene3D" id="3.40.50.720">
    <property type="entry name" value="NAD(P)-binding Rossmann-like Domain"/>
    <property type="match status" value="1"/>
</dbReference>
<accession>A0ABT2TE21</accession>
<dbReference type="Pfam" id="PF08501">
    <property type="entry name" value="Shikimate_dh_N"/>
    <property type="match status" value="1"/>
</dbReference>
<evidence type="ECO:0000256" key="3">
    <source>
        <dbReference type="ARBA" id="ARBA00023141"/>
    </source>
</evidence>
<protein>
    <recommendedName>
        <fullName evidence="2 5">Shikimate dehydrogenase (NADP(+))</fullName>
        <shortName evidence="5">SDH</shortName>
        <ecNumber evidence="2 5">1.1.1.25</ecNumber>
    </recommendedName>
</protein>
<gene>
    <name evidence="5" type="primary">aroE</name>
    <name evidence="8" type="ORF">OCV51_12865</name>
</gene>
<evidence type="ECO:0000256" key="5">
    <source>
        <dbReference type="HAMAP-Rule" id="MF_00222"/>
    </source>
</evidence>
<comment type="subunit">
    <text evidence="5">Homodimer.</text>
</comment>
<name>A0ABT2TE21_9FIRM</name>
<dbReference type="Pfam" id="PF01488">
    <property type="entry name" value="Shikimate_DH"/>
    <property type="match status" value="1"/>
</dbReference>
<feature type="binding site" evidence="5">
    <location>
        <position position="240"/>
    </location>
    <ligand>
        <name>shikimate</name>
        <dbReference type="ChEBI" id="CHEBI:36208"/>
    </ligand>
</feature>
<dbReference type="HAMAP" id="MF_00222">
    <property type="entry name" value="Shikimate_DH_AroE"/>
    <property type="match status" value="1"/>
</dbReference>
<feature type="binding site" evidence="5">
    <location>
        <position position="233"/>
    </location>
    <ligand>
        <name>NADP(+)</name>
        <dbReference type="ChEBI" id="CHEBI:58349"/>
    </ligand>
</feature>
<keyword evidence="5" id="KW-0521">NADP</keyword>
<evidence type="ECO:0000256" key="2">
    <source>
        <dbReference type="ARBA" id="ARBA00012962"/>
    </source>
</evidence>
<evidence type="ECO:0000259" key="6">
    <source>
        <dbReference type="Pfam" id="PF01488"/>
    </source>
</evidence>
<reference evidence="8 9" key="1">
    <citation type="journal article" date="2021" name="ISME Commun">
        <title>Automated analysis of genomic sequences facilitates high-throughput and comprehensive description of bacteria.</title>
        <authorList>
            <person name="Hitch T.C.A."/>
        </authorList>
    </citation>
    <scope>NUCLEOTIDE SEQUENCE [LARGE SCALE GENOMIC DNA]</scope>
    <source>
        <strain evidence="8 9">H2_18</strain>
    </source>
</reference>
<feature type="binding site" evidence="5">
    <location>
        <position position="210"/>
    </location>
    <ligand>
        <name>NADP(+)</name>
        <dbReference type="ChEBI" id="CHEBI:58349"/>
    </ligand>
</feature>
<comment type="similarity">
    <text evidence="5">Belongs to the shikimate dehydrogenase family.</text>
</comment>
<dbReference type="InterPro" id="IPR046346">
    <property type="entry name" value="Aminoacid_DH-like_N_sf"/>
</dbReference>
<comment type="pathway">
    <text evidence="1 5">Metabolic intermediate biosynthesis; chorismate biosynthesis; chorismate from D-erythrose 4-phosphate and phosphoenolpyruvate: step 4/7.</text>
</comment>
<feature type="binding site" evidence="5">
    <location>
        <begin position="125"/>
        <end position="129"/>
    </location>
    <ligand>
        <name>NADP(+)</name>
        <dbReference type="ChEBI" id="CHEBI:58349"/>
    </ligand>
</feature>
<dbReference type="InterPro" id="IPR036291">
    <property type="entry name" value="NAD(P)-bd_dom_sf"/>
</dbReference>
<feature type="binding site" evidence="5">
    <location>
        <position position="86"/>
    </location>
    <ligand>
        <name>shikimate</name>
        <dbReference type="ChEBI" id="CHEBI:36208"/>
    </ligand>
</feature>
<organism evidence="8 9">
    <name type="scientific">Faecalicatena acetigenes</name>
    <dbReference type="NCBI Taxonomy" id="2981790"/>
    <lineage>
        <taxon>Bacteria</taxon>
        <taxon>Bacillati</taxon>
        <taxon>Bacillota</taxon>
        <taxon>Clostridia</taxon>
        <taxon>Lachnospirales</taxon>
        <taxon>Lachnospiraceae</taxon>
        <taxon>Faecalicatena</taxon>
    </lineage>
</organism>
<dbReference type="InterPro" id="IPR022893">
    <property type="entry name" value="Shikimate_DH_fam"/>
</dbReference>
<comment type="catalytic activity">
    <reaction evidence="4 5">
        <text>shikimate + NADP(+) = 3-dehydroshikimate + NADPH + H(+)</text>
        <dbReference type="Rhea" id="RHEA:17737"/>
        <dbReference type="ChEBI" id="CHEBI:15378"/>
        <dbReference type="ChEBI" id="CHEBI:16630"/>
        <dbReference type="ChEBI" id="CHEBI:36208"/>
        <dbReference type="ChEBI" id="CHEBI:57783"/>
        <dbReference type="ChEBI" id="CHEBI:58349"/>
        <dbReference type="EC" id="1.1.1.25"/>
    </reaction>
</comment>
<dbReference type="PANTHER" id="PTHR21089">
    <property type="entry name" value="SHIKIMATE DEHYDROGENASE"/>
    <property type="match status" value="1"/>
</dbReference>
<dbReference type="Proteomes" id="UP001652394">
    <property type="component" value="Unassembled WGS sequence"/>
</dbReference>
<sequence>MLRFGILGEHLPHTLSPELHADFFRQQGIDAVYTVLERSKEDVVHILEEMKEHQITGINVTIPYKETLYHMVDVVDPHAEQIGAINTVMQKNGMFYGYNTDYLGAASMFHKAGVSIKGQKVVLLGSGGASRALIYAMHIEGASKITIAARNEQAKQALKDQFPYIQTCDLDKIPAGDILINTTPVGMYPKTGVSPVPSSVFQYFSVAADIIYNPFITEFLRLAQQAGLQIITGLMMLVDQAIASEEIWLDKTLDYTMGTEPHDRLARRFL</sequence>
<evidence type="ECO:0000313" key="9">
    <source>
        <dbReference type="Proteomes" id="UP001652394"/>
    </source>
</evidence>
<dbReference type="RefSeq" id="WP_059068328.1">
    <property type="nucleotide sequence ID" value="NZ_JAOQJX010000025.1"/>
</dbReference>
<dbReference type="InterPro" id="IPR006151">
    <property type="entry name" value="Shikm_DH/Glu-tRNA_Rdtase"/>
</dbReference>
<comment type="function">
    <text evidence="5">Involved in the biosynthesis of the chorismate, which leads to the biosynthesis of aromatic amino acids. Catalyzes the reversible NADPH linked reduction of 3-dehydroshikimate (DHSA) to yield shikimate (SA).</text>
</comment>
<evidence type="ECO:0000259" key="7">
    <source>
        <dbReference type="Pfam" id="PF08501"/>
    </source>
</evidence>
<dbReference type="SUPFAM" id="SSF53223">
    <property type="entry name" value="Aminoacid dehydrogenase-like, N-terminal domain"/>
    <property type="match status" value="1"/>
</dbReference>